<sequence length="473" mass="51890">MKRLSHDQQGLLDALPDASAIVDPEGFIIAVNRAWKAFGTDNGGDSTNFNIGDSYFATCSDAVGESGAVSASVGQGLSNVLQSHDHFSCEYPCHSPTERRWFELIIRPFVIEGSRCAILMHRNITLRKLQQIEIADARVVANELAALVASSIDPIMSFDLGGRILSWNHAAERLYGYMREEIIGQSVAMLFPPGIDQTTAGYIDEILLGRQQRFEVSRRTKTGGLRTIAESAAPVRDAHGEITAISSIHRDITEQKRLEERNRIAAQELSHRTRNLLTVIQSIVRQTARRAATVDDFHERFSARIASLLASNDLLISAQWDAVPLEELALRQMAAFADTSSDRISVGGPAVSLLPAAVQALGMSFHELSTNALKYGALSSRSGRLALTWNIRSKGDAAELDIRWEERGIDVQAKPEGHGFGHAVLTSVLESSLDASVNYEISPDRLVWRALVPGEYFRAAQAVAEGFRDQELS</sequence>
<dbReference type="CDD" id="cd00130">
    <property type="entry name" value="PAS"/>
    <property type="match status" value="1"/>
</dbReference>
<dbReference type="PANTHER" id="PTHR41523:SF8">
    <property type="entry name" value="ETHYLENE RESPONSE SENSOR PROTEIN"/>
    <property type="match status" value="1"/>
</dbReference>
<dbReference type="Gene3D" id="3.30.565.10">
    <property type="entry name" value="Histidine kinase-like ATPase, C-terminal domain"/>
    <property type="match status" value="1"/>
</dbReference>
<keyword evidence="11" id="KW-0547">Nucleotide-binding</keyword>
<comment type="catalytic activity">
    <reaction evidence="1">
        <text>ATP + protein L-histidine = ADP + protein N-phospho-L-histidine.</text>
        <dbReference type="EC" id="2.7.13.3"/>
    </reaction>
</comment>
<dbReference type="Pfam" id="PF07536">
    <property type="entry name" value="HWE_HK"/>
    <property type="match status" value="1"/>
</dbReference>
<evidence type="ECO:0000256" key="9">
    <source>
        <dbReference type="ARBA" id="ARBA00022679"/>
    </source>
</evidence>
<keyword evidence="13" id="KW-0067">ATP-binding</keyword>
<dbReference type="GO" id="GO:0005524">
    <property type="term" value="F:ATP binding"/>
    <property type="evidence" value="ECO:0007669"/>
    <property type="project" value="UniProtKB-KW"/>
</dbReference>
<dbReference type="InterPro" id="IPR000700">
    <property type="entry name" value="PAS-assoc_C"/>
</dbReference>
<dbReference type="Gene3D" id="3.30.450.20">
    <property type="entry name" value="PAS domain"/>
    <property type="match status" value="2"/>
</dbReference>
<evidence type="ECO:0000256" key="5">
    <source>
        <dbReference type="ARBA" id="ARBA00022553"/>
    </source>
</evidence>
<evidence type="ECO:0000256" key="11">
    <source>
        <dbReference type="ARBA" id="ARBA00022741"/>
    </source>
</evidence>
<dbReference type="SUPFAM" id="SSF55785">
    <property type="entry name" value="PYP-like sensor domain (PAS domain)"/>
    <property type="match status" value="2"/>
</dbReference>
<keyword evidence="8" id="KW-0288">FMN</keyword>
<evidence type="ECO:0000313" key="20">
    <source>
        <dbReference type="Proteomes" id="UP000321389"/>
    </source>
</evidence>
<evidence type="ECO:0000256" key="12">
    <source>
        <dbReference type="ARBA" id="ARBA00022777"/>
    </source>
</evidence>
<dbReference type="PANTHER" id="PTHR41523">
    <property type="entry name" value="TWO-COMPONENT SYSTEM SENSOR PROTEIN"/>
    <property type="match status" value="1"/>
</dbReference>
<feature type="domain" description="PAS" evidence="17">
    <location>
        <begin position="140"/>
        <end position="193"/>
    </location>
</feature>
<dbReference type="GO" id="GO:0006355">
    <property type="term" value="P:regulation of DNA-templated transcription"/>
    <property type="evidence" value="ECO:0007669"/>
    <property type="project" value="InterPro"/>
</dbReference>
<dbReference type="Pfam" id="PF00989">
    <property type="entry name" value="PAS"/>
    <property type="match status" value="1"/>
</dbReference>
<feature type="domain" description="PAC" evidence="18">
    <location>
        <begin position="212"/>
        <end position="264"/>
    </location>
</feature>
<dbReference type="InterPro" id="IPR035965">
    <property type="entry name" value="PAS-like_dom_sf"/>
</dbReference>
<keyword evidence="6" id="KW-0716">Sensory transduction</keyword>
<dbReference type="InterPro" id="IPR036890">
    <property type="entry name" value="HATPase_C_sf"/>
</dbReference>
<accession>A0A5B8L595</accession>
<evidence type="ECO:0000256" key="7">
    <source>
        <dbReference type="ARBA" id="ARBA00022630"/>
    </source>
</evidence>
<evidence type="ECO:0000256" key="8">
    <source>
        <dbReference type="ARBA" id="ARBA00022643"/>
    </source>
</evidence>
<dbReference type="EMBL" id="CP042301">
    <property type="protein sequence ID" value="QDZ03074.1"/>
    <property type="molecule type" value="Genomic_DNA"/>
</dbReference>
<dbReference type="InterPro" id="IPR011102">
    <property type="entry name" value="Sig_transdc_His_kinase_HWE"/>
</dbReference>
<evidence type="ECO:0000313" key="19">
    <source>
        <dbReference type="EMBL" id="QDZ03074.1"/>
    </source>
</evidence>
<gene>
    <name evidence="19" type="ORF">FQ775_23405</name>
</gene>
<keyword evidence="12" id="KW-0418">Kinase</keyword>
<dbReference type="KEGG" id="niy:FQ775_23405"/>
<protein>
    <recommendedName>
        <fullName evidence="3">Blue-light-activated histidine kinase</fullName>
        <ecNumber evidence="2">2.7.13.3</ecNumber>
    </recommendedName>
</protein>
<reference evidence="19" key="1">
    <citation type="submission" date="2020-04" db="EMBL/GenBank/DDBJ databases">
        <title>Nitratireductor sp. nov. isolated from mangrove soil.</title>
        <authorList>
            <person name="Ye Y."/>
        </authorList>
    </citation>
    <scope>NUCLEOTIDE SEQUENCE</scope>
    <source>
        <strain evidence="19">SY7</strain>
    </source>
</reference>
<dbReference type="PROSITE" id="PS50113">
    <property type="entry name" value="PAC"/>
    <property type="match status" value="1"/>
</dbReference>
<keyword evidence="20" id="KW-1185">Reference proteome</keyword>
<dbReference type="AlphaFoldDB" id="A0A5B8L595"/>
<keyword evidence="16" id="KW-0675">Receptor</keyword>
<dbReference type="SMART" id="SM00091">
    <property type="entry name" value="PAS"/>
    <property type="match status" value="1"/>
</dbReference>
<evidence type="ECO:0000256" key="14">
    <source>
        <dbReference type="ARBA" id="ARBA00022991"/>
    </source>
</evidence>
<dbReference type="OrthoDB" id="341208at2"/>
<evidence type="ECO:0000256" key="6">
    <source>
        <dbReference type="ARBA" id="ARBA00022606"/>
    </source>
</evidence>
<dbReference type="SMART" id="SM00911">
    <property type="entry name" value="HWE_HK"/>
    <property type="match status" value="1"/>
</dbReference>
<proteinExistence type="predicted"/>
<evidence type="ECO:0000256" key="13">
    <source>
        <dbReference type="ARBA" id="ARBA00022840"/>
    </source>
</evidence>
<keyword evidence="4" id="KW-0600">Photoreceptor protein</keyword>
<evidence type="ECO:0000256" key="2">
    <source>
        <dbReference type="ARBA" id="ARBA00012438"/>
    </source>
</evidence>
<keyword evidence="15" id="KW-0843">Virulence</keyword>
<keyword evidence="5" id="KW-0597">Phosphoprotein</keyword>
<organism evidence="19 20">
    <name type="scientific">Nitratireductor mangrovi</name>
    <dbReference type="NCBI Taxonomy" id="2599600"/>
    <lineage>
        <taxon>Bacteria</taxon>
        <taxon>Pseudomonadati</taxon>
        <taxon>Pseudomonadota</taxon>
        <taxon>Alphaproteobacteria</taxon>
        <taxon>Hyphomicrobiales</taxon>
        <taxon>Phyllobacteriaceae</taxon>
        <taxon>Nitratireductor</taxon>
    </lineage>
</organism>
<dbReference type="GO" id="GO:0009881">
    <property type="term" value="F:photoreceptor activity"/>
    <property type="evidence" value="ECO:0007669"/>
    <property type="project" value="UniProtKB-KW"/>
</dbReference>
<evidence type="ECO:0000256" key="15">
    <source>
        <dbReference type="ARBA" id="ARBA00023026"/>
    </source>
</evidence>
<dbReference type="RefSeq" id="WP_146301707.1">
    <property type="nucleotide sequence ID" value="NZ_CP042301.2"/>
</dbReference>
<dbReference type="Proteomes" id="UP000321389">
    <property type="component" value="Chromosome"/>
</dbReference>
<dbReference type="InterPro" id="IPR000014">
    <property type="entry name" value="PAS"/>
</dbReference>
<name>A0A5B8L595_9HYPH</name>
<dbReference type="InterPro" id="IPR013767">
    <property type="entry name" value="PAS_fold"/>
</dbReference>
<evidence type="ECO:0000256" key="10">
    <source>
        <dbReference type="ARBA" id="ARBA00022737"/>
    </source>
</evidence>
<dbReference type="GO" id="GO:0004673">
    <property type="term" value="F:protein histidine kinase activity"/>
    <property type="evidence" value="ECO:0007669"/>
    <property type="project" value="UniProtKB-EC"/>
</dbReference>
<evidence type="ECO:0000256" key="16">
    <source>
        <dbReference type="ARBA" id="ARBA00023170"/>
    </source>
</evidence>
<evidence type="ECO:0000256" key="4">
    <source>
        <dbReference type="ARBA" id="ARBA00022543"/>
    </source>
</evidence>
<dbReference type="NCBIfam" id="TIGR00229">
    <property type="entry name" value="sensory_box"/>
    <property type="match status" value="1"/>
</dbReference>
<dbReference type="EC" id="2.7.13.3" evidence="2"/>
<evidence type="ECO:0000256" key="1">
    <source>
        <dbReference type="ARBA" id="ARBA00000085"/>
    </source>
</evidence>
<dbReference type="SMART" id="SM00086">
    <property type="entry name" value="PAC"/>
    <property type="match status" value="2"/>
</dbReference>
<dbReference type="PROSITE" id="PS50112">
    <property type="entry name" value="PAS"/>
    <property type="match status" value="1"/>
</dbReference>
<keyword evidence="10" id="KW-0677">Repeat</keyword>
<evidence type="ECO:0000259" key="17">
    <source>
        <dbReference type="PROSITE" id="PS50112"/>
    </source>
</evidence>
<dbReference type="InterPro" id="IPR001610">
    <property type="entry name" value="PAC"/>
</dbReference>
<evidence type="ECO:0000259" key="18">
    <source>
        <dbReference type="PROSITE" id="PS50113"/>
    </source>
</evidence>
<evidence type="ECO:0000256" key="3">
    <source>
        <dbReference type="ARBA" id="ARBA00021740"/>
    </source>
</evidence>
<keyword evidence="7" id="KW-0285">Flavoprotein</keyword>
<keyword evidence="14" id="KW-0157">Chromophore</keyword>
<keyword evidence="9" id="KW-0808">Transferase</keyword>